<evidence type="ECO:0000256" key="2">
    <source>
        <dbReference type="ARBA" id="ARBA00008127"/>
    </source>
</evidence>
<keyword evidence="6" id="KW-0217">Developmental protein</keyword>
<protein>
    <recommendedName>
        <fullName evidence="6">Epidermal patterning factor-like protein</fullName>
    </recommendedName>
</protein>
<dbReference type="AlphaFoldDB" id="A0A8J5GLY0"/>
<comment type="similarity">
    <text evidence="2 6">Belongs to the plant cysteine rich small secretory peptide family. Epidermal patterning factor subfamily.</text>
</comment>
<evidence type="ECO:0000256" key="5">
    <source>
        <dbReference type="ARBA" id="ARBA00023157"/>
    </source>
</evidence>
<sequence length="131" mass="15024">MKKVTHGRNGARRSFRRKEKRRTGEKQEKTRESTDRKKSFKLKGQLRRLQAFRLLEIASGVRDQKVRALIGSRPPMCERRCRGCGHCEAIQVPVIPQALNKAMASDLRGDIGSNYKPLSWKCKCGDLIFNP</sequence>
<dbReference type="Pfam" id="PF17181">
    <property type="entry name" value="EPF"/>
    <property type="match status" value="1"/>
</dbReference>
<dbReference type="PANTHER" id="PTHR33109:SF7">
    <property type="entry name" value="EPIDERMAL PATTERNING FACTOR-LIKE PROTEIN 2"/>
    <property type="match status" value="1"/>
</dbReference>
<dbReference type="EMBL" id="JACMSC010000010">
    <property type="protein sequence ID" value="KAG6502727.1"/>
    <property type="molecule type" value="Genomic_DNA"/>
</dbReference>
<evidence type="ECO:0000256" key="1">
    <source>
        <dbReference type="ARBA" id="ARBA00004613"/>
    </source>
</evidence>
<accession>A0A8J5GLY0</accession>
<dbReference type="GO" id="GO:0010052">
    <property type="term" value="P:guard cell differentiation"/>
    <property type="evidence" value="ECO:0007669"/>
    <property type="project" value="UniProtKB-UniRule"/>
</dbReference>
<comment type="function">
    <text evidence="6">Controls stomatal patterning.</text>
</comment>
<dbReference type="InterPro" id="IPR039455">
    <property type="entry name" value="EPFL"/>
</dbReference>
<comment type="subcellular location">
    <subcellularLocation>
        <location evidence="1 6">Secreted</location>
    </subcellularLocation>
</comment>
<feature type="compositionally biased region" description="Basic and acidic residues" evidence="7">
    <location>
        <begin position="22"/>
        <end position="37"/>
    </location>
</feature>
<name>A0A8J5GLY0_ZINOF</name>
<keyword evidence="5" id="KW-1015">Disulfide bond</keyword>
<keyword evidence="9" id="KW-1185">Reference proteome</keyword>
<proteinExistence type="inferred from homology"/>
<keyword evidence="4" id="KW-0732">Signal</keyword>
<reference evidence="8 9" key="1">
    <citation type="submission" date="2020-08" db="EMBL/GenBank/DDBJ databases">
        <title>Plant Genome Project.</title>
        <authorList>
            <person name="Zhang R.-G."/>
        </authorList>
    </citation>
    <scope>NUCLEOTIDE SEQUENCE [LARGE SCALE GENOMIC DNA]</scope>
    <source>
        <tissue evidence="8">Rhizome</tissue>
    </source>
</reference>
<evidence type="ECO:0000313" key="9">
    <source>
        <dbReference type="Proteomes" id="UP000734854"/>
    </source>
</evidence>
<evidence type="ECO:0000256" key="6">
    <source>
        <dbReference type="RuleBase" id="RU367102"/>
    </source>
</evidence>
<dbReference type="GO" id="GO:0005576">
    <property type="term" value="C:extracellular region"/>
    <property type="evidence" value="ECO:0007669"/>
    <property type="project" value="UniProtKB-SubCell"/>
</dbReference>
<feature type="compositionally biased region" description="Basic residues" evidence="7">
    <location>
        <begin position="1"/>
        <end position="21"/>
    </location>
</feature>
<evidence type="ECO:0000256" key="4">
    <source>
        <dbReference type="ARBA" id="ARBA00022729"/>
    </source>
</evidence>
<gene>
    <name evidence="8" type="ORF">ZIOFF_035014</name>
</gene>
<organism evidence="8 9">
    <name type="scientific">Zingiber officinale</name>
    <name type="common">Ginger</name>
    <name type="synonym">Amomum zingiber</name>
    <dbReference type="NCBI Taxonomy" id="94328"/>
    <lineage>
        <taxon>Eukaryota</taxon>
        <taxon>Viridiplantae</taxon>
        <taxon>Streptophyta</taxon>
        <taxon>Embryophyta</taxon>
        <taxon>Tracheophyta</taxon>
        <taxon>Spermatophyta</taxon>
        <taxon>Magnoliopsida</taxon>
        <taxon>Liliopsida</taxon>
        <taxon>Zingiberales</taxon>
        <taxon>Zingiberaceae</taxon>
        <taxon>Zingiber</taxon>
    </lineage>
</organism>
<keyword evidence="3 6" id="KW-0964">Secreted</keyword>
<evidence type="ECO:0000313" key="8">
    <source>
        <dbReference type="EMBL" id="KAG6502727.1"/>
    </source>
</evidence>
<dbReference type="PANTHER" id="PTHR33109">
    <property type="entry name" value="EPIDERMAL PATTERNING FACTOR-LIKE PROTEIN 4"/>
    <property type="match status" value="1"/>
</dbReference>
<comment type="caution">
    <text evidence="8">The sequence shown here is derived from an EMBL/GenBank/DDBJ whole genome shotgun (WGS) entry which is preliminary data.</text>
</comment>
<feature type="region of interest" description="Disordered" evidence="7">
    <location>
        <begin position="1"/>
        <end position="39"/>
    </location>
</feature>
<dbReference type="Proteomes" id="UP000734854">
    <property type="component" value="Unassembled WGS sequence"/>
</dbReference>
<evidence type="ECO:0000256" key="7">
    <source>
        <dbReference type="SAM" id="MobiDB-lite"/>
    </source>
</evidence>
<evidence type="ECO:0000256" key="3">
    <source>
        <dbReference type="ARBA" id="ARBA00022525"/>
    </source>
</evidence>